<accession>A0A1S9J5C1</accession>
<dbReference type="PANTHER" id="PTHR43108">
    <property type="entry name" value="N-ACETYLGLUCOSAMINE-6-SULFATASE FAMILY MEMBER"/>
    <property type="match status" value="1"/>
</dbReference>
<gene>
    <name evidence="2" type="ORF">AJR17_018530</name>
</gene>
<dbReference type="EMBL" id="MSJS02000083">
    <property type="protein sequence ID" value="OOO78096.1"/>
    <property type="molecule type" value="Genomic_DNA"/>
</dbReference>
<name>A0A1S9J5C1_SHIBO</name>
<dbReference type="SUPFAM" id="SSF53649">
    <property type="entry name" value="Alkaline phosphatase-like"/>
    <property type="match status" value="1"/>
</dbReference>
<dbReference type="InterPro" id="IPR000917">
    <property type="entry name" value="Sulfatase_N"/>
</dbReference>
<protein>
    <submittedName>
        <fullName evidence="2">Sulfatase</fullName>
    </submittedName>
</protein>
<dbReference type="AlphaFoldDB" id="A0A1S9J5C1"/>
<comment type="caution">
    <text evidence="2">The sequence shown here is derived from an EMBL/GenBank/DDBJ whole genome shotgun (WGS) entry which is preliminary data.</text>
</comment>
<dbReference type="Pfam" id="PF00884">
    <property type="entry name" value="Sulfatase"/>
    <property type="match status" value="1"/>
</dbReference>
<dbReference type="Proteomes" id="UP000868349">
    <property type="component" value="Unassembled WGS sequence"/>
</dbReference>
<dbReference type="PANTHER" id="PTHR43108:SF8">
    <property type="entry name" value="SD21168P"/>
    <property type="match status" value="1"/>
</dbReference>
<evidence type="ECO:0000259" key="1">
    <source>
        <dbReference type="Pfam" id="PF00884"/>
    </source>
</evidence>
<feature type="domain" description="Sulfatase N-terminal" evidence="1">
    <location>
        <begin position="4"/>
        <end position="334"/>
    </location>
</feature>
<dbReference type="InterPro" id="IPR017850">
    <property type="entry name" value="Alkaline_phosphatase_core_sf"/>
</dbReference>
<sequence>MRAIILLFDSLNKRYLPPYGDALTKAPNFQRLAAHAATFENSYVGSMPCMPARRELHTGRCNFLHREWGPLEPFDDSMPELLKKAGIYTHLISDHLHYWEDGGGNYHNRYSSWEIVRGQEGDHWHASVAQPPIPEVLRVPQKQTGGGVSDLWRHDWANREYIQQEADFPQTKVFDAGCTFIHKNHAEDNWLLQVETFDPHEPFHTTEEYLSLYEDNWDGPHYDWPRGRVQESDEAVEHIRCRYRSLVSMCDRNLGRILDLMDERDLWRDTMLIVGTDHGFLLGEHGWWAKNQMPYYNEVANNPLFIWDPRSGVKGERRQALVQMIDWAPTLYDFFQQPVPPDVQGQPLAKTVSHDEPVRSSAMFGVFSGHANVTDGRYVYMRAALPGREDDIANYTLMSCKMNSRYPVDEMRALSLAPPFRFTKGLQVLRIPAQEKYKGLNQFGHLLFDLQNDPQQLHPIHDDVIESRMIALLIQLMKDNDAPPEQFQRLGLA</sequence>
<dbReference type="RefSeq" id="WP_075331073.1">
    <property type="nucleotide sequence ID" value="NZ_MSJS02000083.1"/>
</dbReference>
<evidence type="ECO:0000313" key="2">
    <source>
        <dbReference type="EMBL" id="OOO78096.1"/>
    </source>
</evidence>
<proteinExistence type="predicted"/>
<dbReference type="Gene3D" id="3.40.720.10">
    <property type="entry name" value="Alkaline Phosphatase, subunit A"/>
    <property type="match status" value="1"/>
</dbReference>
<dbReference type="CDD" id="cd16148">
    <property type="entry name" value="sulfatase_like"/>
    <property type="match status" value="1"/>
</dbReference>
<organism evidence="2">
    <name type="scientific">Shigella boydii</name>
    <dbReference type="NCBI Taxonomy" id="621"/>
    <lineage>
        <taxon>Bacteria</taxon>
        <taxon>Pseudomonadati</taxon>
        <taxon>Pseudomonadota</taxon>
        <taxon>Gammaproteobacteria</taxon>
        <taxon>Enterobacterales</taxon>
        <taxon>Enterobacteriaceae</taxon>
        <taxon>Shigella</taxon>
    </lineage>
</organism>
<reference evidence="2" key="1">
    <citation type="submission" date="2017-02" db="EMBL/GenBank/DDBJ databases">
        <title>Shigella draft genomes.</title>
        <authorList>
            <person name="Weis A.M."/>
            <person name="Weimer B.C."/>
            <person name="Gilpin B."/>
        </authorList>
    </citation>
    <scope>NUCLEOTIDE SEQUENCE [LARGE SCALE GENOMIC DNA]</scope>
    <source>
        <strain evidence="2">BCW_4868</strain>
    </source>
</reference>